<dbReference type="Gene3D" id="3.30.1490.20">
    <property type="entry name" value="ATP-grasp fold, A domain"/>
    <property type="match status" value="1"/>
</dbReference>
<dbReference type="InterPro" id="IPR002192">
    <property type="entry name" value="PPDK_AMP/ATP-bd"/>
</dbReference>
<dbReference type="SUPFAM" id="SSF56059">
    <property type="entry name" value="Glutathione synthetase ATP-binding domain-like"/>
    <property type="match status" value="1"/>
</dbReference>
<evidence type="ECO:0000259" key="1">
    <source>
        <dbReference type="Pfam" id="PF01326"/>
    </source>
</evidence>
<gene>
    <name evidence="2" type="ORF">AB8U03_17740</name>
</gene>
<dbReference type="InterPro" id="IPR013815">
    <property type="entry name" value="ATP_grasp_subdomain_1"/>
</dbReference>
<dbReference type="PANTHER" id="PTHR43615:SF1">
    <property type="entry name" value="PPDK_N DOMAIN-CONTAINING PROTEIN"/>
    <property type="match status" value="1"/>
</dbReference>
<feature type="domain" description="Pyruvate phosphate dikinase AMP/ATP-binding" evidence="1">
    <location>
        <begin position="181"/>
        <end position="223"/>
    </location>
</feature>
<feature type="domain" description="Pyruvate phosphate dikinase AMP/ATP-binding" evidence="1">
    <location>
        <begin position="29"/>
        <end position="163"/>
    </location>
</feature>
<evidence type="ECO:0000313" key="3">
    <source>
        <dbReference type="Proteomes" id="UP001564657"/>
    </source>
</evidence>
<comment type="caution">
    <text evidence="2">The sequence shown here is derived from an EMBL/GenBank/DDBJ whole genome shotgun (WGS) entry which is preliminary data.</text>
</comment>
<evidence type="ECO:0000313" key="2">
    <source>
        <dbReference type="EMBL" id="MEY8001993.1"/>
    </source>
</evidence>
<dbReference type="PANTHER" id="PTHR43615">
    <property type="entry name" value="PHOSPHOENOLPYRUVATE SYNTHASE-RELATED"/>
    <property type="match status" value="1"/>
</dbReference>
<dbReference type="RefSeq" id="WP_369705890.1">
    <property type="nucleotide sequence ID" value="NZ_JBGEWD010000035.1"/>
</dbReference>
<keyword evidence="3" id="KW-1185">Reference proteome</keyword>
<dbReference type="EMBL" id="JBGEWD010000035">
    <property type="protein sequence ID" value="MEY8001993.1"/>
    <property type="molecule type" value="Genomic_DNA"/>
</dbReference>
<protein>
    <submittedName>
        <fullName evidence="2">PEP/pyruvate-binding domain-containing protein</fullName>
    </submittedName>
</protein>
<organism evidence="2 3">
    <name type="scientific">Clostridium moutaii</name>
    <dbReference type="NCBI Taxonomy" id="3240932"/>
    <lineage>
        <taxon>Bacteria</taxon>
        <taxon>Bacillati</taxon>
        <taxon>Bacillota</taxon>
        <taxon>Clostridia</taxon>
        <taxon>Eubacteriales</taxon>
        <taxon>Clostridiaceae</taxon>
        <taxon>Clostridium</taxon>
    </lineage>
</organism>
<feature type="non-terminal residue" evidence="2">
    <location>
        <position position="1"/>
    </location>
</feature>
<reference evidence="2 3" key="1">
    <citation type="submission" date="2024-08" db="EMBL/GenBank/DDBJ databases">
        <title>Clostridium lapicellarii sp. nov., and Clostridium renhuaiense sp. nov., two species isolated from the mud in a fermentation cellar used for producing sauce-flavour Chinese liquors.</title>
        <authorList>
            <person name="Yang F."/>
            <person name="Wang H."/>
            <person name="Chen L.Q."/>
            <person name="Zhou N."/>
            <person name="Lu J.J."/>
            <person name="Pu X.X."/>
            <person name="Wan B."/>
            <person name="Wang L."/>
            <person name="Liu S.J."/>
        </authorList>
    </citation>
    <scope>NUCLEOTIDE SEQUENCE [LARGE SCALE GENOMIC DNA]</scope>
    <source>
        <strain evidence="2 3">MT-5</strain>
    </source>
</reference>
<dbReference type="Gene3D" id="3.30.470.20">
    <property type="entry name" value="ATP-grasp fold, B domain"/>
    <property type="match status" value="2"/>
</dbReference>
<accession>A0ABV4BYQ0</accession>
<sequence length="269" mass="29070">ASLCKMYNAGIAVPQGFAILSTAFENNRLKAEAHSDIKKCLEKLPGITFAVRSSALSEDSAKTSFAGEFESVLDVAKNDVFSAIEAVADSAESKRVNEYSKAHGINSGHKIAVVVQIMINAKMAGVLFSADPITGSHVNMVGNFVFGAGEQLVSGEKNAYPFTMSRLGGKYQGDKSFAPYVKAMYKAALRAEGIFGCKLDIEWVVESERLYIVQARPITTLQTIDYDTYEINQSLDTDALGASLCKMYNAGIAVPRRKMLILLLGAVIM</sequence>
<proteinExistence type="predicted"/>
<dbReference type="Proteomes" id="UP001564657">
    <property type="component" value="Unassembled WGS sequence"/>
</dbReference>
<name>A0ABV4BYQ0_9CLOT</name>
<dbReference type="Pfam" id="PF01326">
    <property type="entry name" value="PPDK_N"/>
    <property type="match status" value="2"/>
</dbReference>
<dbReference type="InterPro" id="IPR051549">
    <property type="entry name" value="PEP_Utilizing_Enz"/>
</dbReference>